<keyword evidence="2" id="KW-1185">Reference proteome</keyword>
<organism evidence="1 2">
    <name type="scientific">Aspergillus coremiiformis</name>
    <dbReference type="NCBI Taxonomy" id="138285"/>
    <lineage>
        <taxon>Eukaryota</taxon>
        <taxon>Fungi</taxon>
        <taxon>Dikarya</taxon>
        <taxon>Ascomycota</taxon>
        <taxon>Pezizomycotina</taxon>
        <taxon>Eurotiomycetes</taxon>
        <taxon>Eurotiomycetidae</taxon>
        <taxon>Eurotiales</taxon>
        <taxon>Aspergillaceae</taxon>
        <taxon>Aspergillus</taxon>
        <taxon>Aspergillus subgen. Circumdati</taxon>
    </lineage>
</organism>
<dbReference type="EMBL" id="ML739099">
    <property type="protein sequence ID" value="KAE8353389.1"/>
    <property type="molecule type" value="Genomic_DNA"/>
</dbReference>
<name>A0A5N6Z9I8_9EURO</name>
<dbReference type="AlphaFoldDB" id="A0A5N6Z9I8"/>
<evidence type="ECO:0000313" key="1">
    <source>
        <dbReference type="EMBL" id="KAE8353389.1"/>
    </source>
</evidence>
<gene>
    <name evidence="1" type="ORF">BDV28DRAFT_133232</name>
</gene>
<reference evidence="2" key="1">
    <citation type="submission" date="2019-04" db="EMBL/GenBank/DDBJ databases">
        <title>Friends and foes A comparative genomics studyof 23 Aspergillus species from section Flavi.</title>
        <authorList>
            <consortium name="DOE Joint Genome Institute"/>
            <person name="Kjaerbolling I."/>
            <person name="Vesth T."/>
            <person name="Frisvad J.C."/>
            <person name="Nybo J.L."/>
            <person name="Theobald S."/>
            <person name="Kildgaard S."/>
            <person name="Isbrandt T."/>
            <person name="Kuo A."/>
            <person name="Sato A."/>
            <person name="Lyhne E.K."/>
            <person name="Kogle M.E."/>
            <person name="Wiebenga A."/>
            <person name="Kun R.S."/>
            <person name="Lubbers R.J."/>
            <person name="Makela M.R."/>
            <person name="Barry K."/>
            <person name="Chovatia M."/>
            <person name="Clum A."/>
            <person name="Daum C."/>
            <person name="Haridas S."/>
            <person name="He G."/>
            <person name="LaButti K."/>
            <person name="Lipzen A."/>
            <person name="Mondo S."/>
            <person name="Riley R."/>
            <person name="Salamov A."/>
            <person name="Simmons B.A."/>
            <person name="Magnuson J.K."/>
            <person name="Henrissat B."/>
            <person name="Mortensen U.H."/>
            <person name="Larsen T.O."/>
            <person name="Devries R.P."/>
            <person name="Grigoriev I.V."/>
            <person name="Machida M."/>
            <person name="Baker S.E."/>
            <person name="Andersen M.R."/>
        </authorList>
    </citation>
    <scope>NUCLEOTIDE SEQUENCE [LARGE SCALE GENOMIC DNA]</scope>
    <source>
        <strain evidence="2">CBS 553.77</strain>
    </source>
</reference>
<dbReference type="Proteomes" id="UP000327118">
    <property type="component" value="Unassembled WGS sequence"/>
</dbReference>
<accession>A0A5N6Z9I8</accession>
<proteinExistence type="predicted"/>
<sequence>MQFGARECSRLILGWEQNHRRRIQYIGHSPKIKNLPAQTYPLQIPSRQPQATASFARSAQLPRTGPGLKRQFTLTMPTTCFVVFILTSRALHGCAFFSHSLSPSHWYMAVLPGALAPRPRPRCSIWHEFTPPSILPCESMVQYPVSMISS</sequence>
<evidence type="ECO:0000313" key="2">
    <source>
        <dbReference type="Proteomes" id="UP000327118"/>
    </source>
</evidence>
<protein>
    <submittedName>
        <fullName evidence="1">Uncharacterized protein</fullName>
    </submittedName>
</protein>